<feature type="region of interest" description="Disordered" evidence="2">
    <location>
        <begin position="63"/>
        <end position="89"/>
    </location>
</feature>
<evidence type="ECO:0000256" key="1">
    <source>
        <dbReference type="ARBA" id="ARBA00022801"/>
    </source>
</evidence>
<dbReference type="SUPFAM" id="SSF53649">
    <property type="entry name" value="Alkaline phosphatase-like"/>
    <property type="match status" value="1"/>
</dbReference>
<dbReference type="GO" id="GO:0009395">
    <property type="term" value="P:phospholipid catabolic process"/>
    <property type="evidence" value="ECO:0007669"/>
    <property type="project" value="TreeGrafter"/>
</dbReference>
<dbReference type="KEGG" id="tum:CBW65_21325"/>
<dbReference type="Proteomes" id="UP000195437">
    <property type="component" value="Chromosome"/>
</dbReference>
<evidence type="ECO:0008006" key="5">
    <source>
        <dbReference type="Google" id="ProtNLM"/>
    </source>
</evidence>
<feature type="region of interest" description="Disordered" evidence="2">
    <location>
        <begin position="417"/>
        <end position="441"/>
    </location>
</feature>
<organism evidence="3 4">
    <name type="scientific">Tumebacillus avium</name>
    <dbReference type="NCBI Taxonomy" id="1903704"/>
    <lineage>
        <taxon>Bacteria</taxon>
        <taxon>Bacillati</taxon>
        <taxon>Bacillota</taxon>
        <taxon>Bacilli</taxon>
        <taxon>Bacillales</taxon>
        <taxon>Alicyclobacillaceae</taxon>
        <taxon>Tumebacillus</taxon>
    </lineage>
</organism>
<dbReference type="OrthoDB" id="980947at2"/>
<dbReference type="EMBL" id="CP021434">
    <property type="protein sequence ID" value="ARU63233.1"/>
    <property type="molecule type" value="Genomic_DNA"/>
</dbReference>
<accession>A0A1Y0IV16</accession>
<feature type="compositionally biased region" description="Basic and acidic residues" evidence="2">
    <location>
        <begin position="68"/>
        <end position="86"/>
    </location>
</feature>
<gene>
    <name evidence="3" type="ORF">CBW65_21325</name>
</gene>
<dbReference type="GO" id="GO:0042578">
    <property type="term" value="F:phosphoric ester hydrolase activity"/>
    <property type="evidence" value="ECO:0007669"/>
    <property type="project" value="UniProtKB-ARBA"/>
</dbReference>
<evidence type="ECO:0000256" key="2">
    <source>
        <dbReference type="SAM" id="MobiDB-lite"/>
    </source>
</evidence>
<dbReference type="AlphaFoldDB" id="A0A1Y0IV16"/>
<sequence length="484" mass="54564">MSGRGETKVKHGLEKIEHIVVLMLENRSFDNLAGWLYDKKNPPPRGQRFEGLAGKHFSNGIPAGVPGAERKQVPAGRGSHDLHPDPDPGEPYEHVMVQLYGEQAFAEKLPERAPMNGFVRDYINVLKEQSRPVRYDTYKIIMDNFTPRQVPVLSALAREYAICDQWFCAVPSQTWTNRSFFHAATSSGLTDNAPYVNWVGNDGDTIFDRIAERGEQGLDWKVYYDAHNQLPLTLLIHFPRLLKDWRTNFATLDQFYRDAAEGHLPSYSFLEPQFLNYNGGRNDQHPPYSVAEGERLIRDVYQAVRYGKGWEQTLLVITYDEHGGCADHVPPPKAAPPDGHAPQGQHGFRFDRLGVRVPTLLISPYIEPGTVFRARDENGNEVPLDHCSVIKTITNRWGLEPLTGRDRAAHDISGVLTRKTPRTDDPPIPEPLSTSGEPLSTEPTDFYLDIAGLTAARIGEALSMLRGGMLEKADLKEIFKRFER</sequence>
<proteinExistence type="predicted"/>
<dbReference type="PANTHER" id="PTHR31956:SF1">
    <property type="entry name" value="NON-SPECIFIC PHOSPHOLIPASE C1"/>
    <property type="match status" value="1"/>
</dbReference>
<protein>
    <recommendedName>
        <fullName evidence="5">Phosphoesterase</fullName>
    </recommendedName>
</protein>
<dbReference type="InterPro" id="IPR017850">
    <property type="entry name" value="Alkaline_phosphatase_core_sf"/>
</dbReference>
<evidence type="ECO:0000313" key="3">
    <source>
        <dbReference type="EMBL" id="ARU63233.1"/>
    </source>
</evidence>
<name>A0A1Y0IV16_9BACL</name>
<dbReference type="InterPro" id="IPR007312">
    <property type="entry name" value="Phosphoesterase"/>
</dbReference>
<dbReference type="PANTHER" id="PTHR31956">
    <property type="entry name" value="NON-SPECIFIC PHOSPHOLIPASE C4-RELATED"/>
    <property type="match status" value="1"/>
</dbReference>
<dbReference type="Gene3D" id="3.40.720.10">
    <property type="entry name" value="Alkaline Phosphatase, subunit A"/>
    <property type="match status" value="2"/>
</dbReference>
<reference evidence="4" key="1">
    <citation type="submission" date="2017-05" db="EMBL/GenBank/DDBJ databases">
        <authorList>
            <person name="Sung H."/>
        </authorList>
    </citation>
    <scope>NUCLEOTIDE SEQUENCE [LARGE SCALE GENOMIC DNA]</scope>
    <source>
        <strain evidence="4">AR23208</strain>
    </source>
</reference>
<keyword evidence="4" id="KW-1185">Reference proteome</keyword>
<keyword evidence="1" id="KW-0378">Hydrolase</keyword>
<evidence type="ECO:0000313" key="4">
    <source>
        <dbReference type="Proteomes" id="UP000195437"/>
    </source>
</evidence>
<feature type="compositionally biased region" description="Polar residues" evidence="2">
    <location>
        <begin position="432"/>
        <end position="441"/>
    </location>
</feature>
<dbReference type="Pfam" id="PF04185">
    <property type="entry name" value="Phosphoesterase"/>
    <property type="match status" value="1"/>
</dbReference>